<comment type="caution">
    <text evidence="10">The sequence shown here is derived from an EMBL/GenBank/DDBJ whole genome shotgun (WGS) entry which is preliminary data.</text>
</comment>
<name>A0ABU2UB79_9ACTN</name>
<dbReference type="Proteomes" id="UP001183809">
    <property type="component" value="Unassembled WGS sequence"/>
</dbReference>
<dbReference type="PANTHER" id="PTHR45453">
    <property type="entry name" value="PHOSPHATE REGULON SENSOR PROTEIN PHOR"/>
    <property type="match status" value="1"/>
</dbReference>
<evidence type="ECO:0000256" key="6">
    <source>
        <dbReference type="ARBA" id="ARBA00023012"/>
    </source>
</evidence>
<dbReference type="Gene3D" id="3.30.565.10">
    <property type="entry name" value="Histidine kinase-like ATPase, C-terminal domain"/>
    <property type="match status" value="1"/>
</dbReference>
<dbReference type="InterPro" id="IPR036890">
    <property type="entry name" value="HATPase_C_sf"/>
</dbReference>
<dbReference type="CDD" id="cd00075">
    <property type="entry name" value="HATPase"/>
    <property type="match status" value="1"/>
</dbReference>
<dbReference type="InterPro" id="IPR004358">
    <property type="entry name" value="Sig_transdc_His_kin-like_C"/>
</dbReference>
<evidence type="ECO:0000256" key="3">
    <source>
        <dbReference type="ARBA" id="ARBA00022553"/>
    </source>
</evidence>
<keyword evidence="11" id="KW-1185">Reference proteome</keyword>
<dbReference type="EC" id="2.7.13.3" evidence="2"/>
<feature type="non-terminal residue" evidence="10">
    <location>
        <position position="1"/>
    </location>
</feature>
<evidence type="ECO:0000256" key="8">
    <source>
        <dbReference type="SAM" id="MobiDB-lite"/>
    </source>
</evidence>
<feature type="domain" description="Histidine kinase" evidence="9">
    <location>
        <begin position="1"/>
        <end position="63"/>
    </location>
</feature>
<dbReference type="InterPro" id="IPR003594">
    <property type="entry name" value="HATPase_dom"/>
</dbReference>
<evidence type="ECO:0000259" key="9">
    <source>
        <dbReference type="PROSITE" id="PS50109"/>
    </source>
</evidence>
<evidence type="ECO:0000256" key="1">
    <source>
        <dbReference type="ARBA" id="ARBA00000085"/>
    </source>
</evidence>
<protein>
    <recommendedName>
        <fullName evidence="7">Sensor-like histidine kinase SenX3</fullName>
        <ecNumber evidence="2">2.7.13.3</ecNumber>
    </recommendedName>
</protein>
<dbReference type="InterPro" id="IPR005467">
    <property type="entry name" value="His_kinase_dom"/>
</dbReference>
<gene>
    <name evidence="10" type="ORF">RM764_47160</name>
</gene>
<dbReference type="PRINTS" id="PR00344">
    <property type="entry name" value="BCTRLSENSOR"/>
</dbReference>
<reference evidence="11" key="1">
    <citation type="submission" date="2023-07" db="EMBL/GenBank/DDBJ databases">
        <title>30 novel species of actinomycetes from the DSMZ collection.</title>
        <authorList>
            <person name="Nouioui I."/>
        </authorList>
    </citation>
    <scope>NUCLEOTIDE SEQUENCE [LARGE SCALE GENOMIC DNA]</scope>
    <source>
        <strain evidence="11">DSM 41699</strain>
    </source>
</reference>
<proteinExistence type="predicted"/>
<evidence type="ECO:0000313" key="10">
    <source>
        <dbReference type="EMBL" id="MDT0470394.1"/>
    </source>
</evidence>
<keyword evidence="10" id="KW-0067">ATP-binding</keyword>
<organism evidence="10 11">
    <name type="scientific">Streptomyces gibsoniae</name>
    <dbReference type="NCBI Taxonomy" id="3075529"/>
    <lineage>
        <taxon>Bacteria</taxon>
        <taxon>Bacillati</taxon>
        <taxon>Actinomycetota</taxon>
        <taxon>Actinomycetes</taxon>
        <taxon>Kitasatosporales</taxon>
        <taxon>Streptomycetaceae</taxon>
        <taxon>Streptomyces</taxon>
    </lineage>
</organism>
<keyword evidence="10" id="KW-0547">Nucleotide-binding</keyword>
<evidence type="ECO:0000256" key="5">
    <source>
        <dbReference type="ARBA" id="ARBA00022777"/>
    </source>
</evidence>
<dbReference type="RefSeq" id="WP_311701796.1">
    <property type="nucleotide sequence ID" value="NZ_JAVREY010000393.1"/>
</dbReference>
<dbReference type="Pfam" id="PF02518">
    <property type="entry name" value="HATPase_c"/>
    <property type="match status" value="1"/>
</dbReference>
<sequence length="102" mass="10987">EKDRERVFERFYRVDPARSRATGGTGLGLAIVKHVAASHGGEVTVWSSEGQGSTFTLRLPESGVARERTTGGPLIVNGVTDDDRAPFETDSYDPFPAPEALP</sequence>
<evidence type="ECO:0000256" key="4">
    <source>
        <dbReference type="ARBA" id="ARBA00022679"/>
    </source>
</evidence>
<dbReference type="PROSITE" id="PS50109">
    <property type="entry name" value="HIS_KIN"/>
    <property type="match status" value="1"/>
</dbReference>
<evidence type="ECO:0000313" key="11">
    <source>
        <dbReference type="Proteomes" id="UP001183809"/>
    </source>
</evidence>
<dbReference type="SUPFAM" id="SSF55874">
    <property type="entry name" value="ATPase domain of HSP90 chaperone/DNA topoisomerase II/histidine kinase"/>
    <property type="match status" value="1"/>
</dbReference>
<keyword evidence="5" id="KW-0418">Kinase</keyword>
<keyword evidence="6" id="KW-0902">Two-component regulatory system</keyword>
<dbReference type="InterPro" id="IPR050351">
    <property type="entry name" value="BphY/WalK/GraS-like"/>
</dbReference>
<accession>A0ABU2UB79</accession>
<keyword evidence="4" id="KW-0808">Transferase</keyword>
<evidence type="ECO:0000256" key="7">
    <source>
        <dbReference type="ARBA" id="ARBA00039401"/>
    </source>
</evidence>
<dbReference type="GO" id="GO:0005524">
    <property type="term" value="F:ATP binding"/>
    <property type="evidence" value="ECO:0007669"/>
    <property type="project" value="UniProtKB-KW"/>
</dbReference>
<comment type="catalytic activity">
    <reaction evidence="1">
        <text>ATP + protein L-histidine = ADP + protein N-phospho-L-histidine.</text>
        <dbReference type="EC" id="2.7.13.3"/>
    </reaction>
</comment>
<dbReference type="EMBL" id="JAVREY010000393">
    <property type="protein sequence ID" value="MDT0470394.1"/>
    <property type="molecule type" value="Genomic_DNA"/>
</dbReference>
<keyword evidence="3" id="KW-0597">Phosphoprotein</keyword>
<feature type="region of interest" description="Disordered" evidence="8">
    <location>
        <begin position="64"/>
        <end position="102"/>
    </location>
</feature>
<dbReference type="PANTHER" id="PTHR45453:SF1">
    <property type="entry name" value="PHOSPHATE REGULON SENSOR PROTEIN PHOR"/>
    <property type="match status" value="1"/>
</dbReference>
<evidence type="ECO:0000256" key="2">
    <source>
        <dbReference type="ARBA" id="ARBA00012438"/>
    </source>
</evidence>